<accession>A0A0K0FGC4</accession>
<evidence type="ECO:0000313" key="1">
    <source>
        <dbReference type="Proteomes" id="UP000035680"/>
    </source>
</evidence>
<dbReference type="WBParaSite" id="SVE_0792500.1">
    <property type="protein sequence ID" value="SVE_0792500.1"/>
    <property type="gene ID" value="SVE_0792500"/>
</dbReference>
<reference evidence="1" key="1">
    <citation type="submission" date="2014-07" db="EMBL/GenBank/DDBJ databases">
        <authorList>
            <person name="Martin A.A"/>
            <person name="De Silva N."/>
        </authorList>
    </citation>
    <scope>NUCLEOTIDE SEQUENCE</scope>
</reference>
<name>A0A0K0FGC4_STRVS</name>
<reference evidence="2" key="2">
    <citation type="submission" date="2015-08" db="UniProtKB">
        <authorList>
            <consortium name="WormBaseParasite"/>
        </authorList>
    </citation>
    <scope>IDENTIFICATION</scope>
</reference>
<sequence length="66" mass="7821">MKIKRIHVHTSPKIKLSLESISNTSFSSILLLHVIHVDKYSCQDKTLFWWQLLLRSIDKETRMPQT</sequence>
<proteinExistence type="predicted"/>
<dbReference type="AlphaFoldDB" id="A0A0K0FGC4"/>
<evidence type="ECO:0000313" key="2">
    <source>
        <dbReference type="WBParaSite" id="SVE_0792500.1"/>
    </source>
</evidence>
<organism evidence="1 2">
    <name type="scientific">Strongyloides venezuelensis</name>
    <name type="common">Threadworm</name>
    <dbReference type="NCBI Taxonomy" id="75913"/>
    <lineage>
        <taxon>Eukaryota</taxon>
        <taxon>Metazoa</taxon>
        <taxon>Ecdysozoa</taxon>
        <taxon>Nematoda</taxon>
        <taxon>Chromadorea</taxon>
        <taxon>Rhabditida</taxon>
        <taxon>Tylenchina</taxon>
        <taxon>Panagrolaimomorpha</taxon>
        <taxon>Strongyloidoidea</taxon>
        <taxon>Strongyloididae</taxon>
        <taxon>Strongyloides</taxon>
    </lineage>
</organism>
<protein>
    <submittedName>
        <fullName evidence="2">Ovule protein</fullName>
    </submittedName>
</protein>
<keyword evidence="1" id="KW-1185">Reference proteome</keyword>
<dbReference type="Proteomes" id="UP000035680">
    <property type="component" value="Unassembled WGS sequence"/>
</dbReference>